<feature type="transmembrane region" description="Helical" evidence="5">
    <location>
        <begin position="147"/>
        <end position="166"/>
    </location>
</feature>
<evidence type="ECO:0000256" key="2">
    <source>
        <dbReference type="ARBA" id="ARBA00022692"/>
    </source>
</evidence>
<dbReference type="GO" id="GO:0016020">
    <property type="term" value="C:membrane"/>
    <property type="evidence" value="ECO:0007669"/>
    <property type="project" value="UniProtKB-SubCell"/>
</dbReference>
<comment type="subcellular location">
    <subcellularLocation>
        <location evidence="1">Membrane</location>
        <topology evidence="1">Multi-pass membrane protein</topology>
    </subcellularLocation>
</comment>
<evidence type="ECO:0000256" key="5">
    <source>
        <dbReference type="SAM" id="Phobius"/>
    </source>
</evidence>
<keyword evidence="4 5" id="KW-0472">Membrane</keyword>
<name>A0A9W4HEU9_PENOL</name>
<feature type="transmembrane region" description="Helical" evidence="5">
    <location>
        <begin position="259"/>
        <end position="280"/>
    </location>
</feature>
<dbReference type="EMBL" id="CAJVOS010000011">
    <property type="protein sequence ID" value="CAG7989900.1"/>
    <property type="molecule type" value="Genomic_DNA"/>
</dbReference>
<feature type="transmembrane region" description="Helical" evidence="5">
    <location>
        <begin position="20"/>
        <end position="46"/>
    </location>
</feature>
<feature type="transmembrane region" description="Helical" evidence="5">
    <location>
        <begin position="218"/>
        <end position="239"/>
    </location>
</feature>
<evidence type="ECO:0000313" key="6">
    <source>
        <dbReference type="EMBL" id="CAG7989900.1"/>
    </source>
</evidence>
<feature type="transmembrane region" description="Helical" evidence="5">
    <location>
        <begin position="186"/>
        <end position="206"/>
    </location>
</feature>
<keyword evidence="3 5" id="KW-1133">Transmembrane helix</keyword>
<keyword evidence="7" id="KW-1185">Reference proteome</keyword>
<evidence type="ECO:0000256" key="3">
    <source>
        <dbReference type="ARBA" id="ARBA00022989"/>
    </source>
</evidence>
<dbReference type="PANTHER" id="PTHR23423">
    <property type="entry name" value="ORGANIC SOLUTE TRANSPORTER-RELATED"/>
    <property type="match status" value="1"/>
</dbReference>
<protein>
    <submittedName>
        <fullName evidence="6">Uncharacterized protein</fullName>
    </submittedName>
</protein>
<dbReference type="Proteomes" id="UP001153618">
    <property type="component" value="Unassembled WGS sequence"/>
</dbReference>
<dbReference type="Pfam" id="PF03619">
    <property type="entry name" value="Solute_trans_a"/>
    <property type="match status" value="1"/>
</dbReference>
<evidence type="ECO:0000256" key="4">
    <source>
        <dbReference type="ARBA" id="ARBA00023136"/>
    </source>
</evidence>
<dbReference type="AlphaFoldDB" id="A0A9W4HEU9"/>
<dbReference type="InterPro" id="IPR005178">
    <property type="entry name" value="Ostalpha/TMEM184C"/>
</dbReference>
<evidence type="ECO:0000256" key="1">
    <source>
        <dbReference type="ARBA" id="ARBA00004141"/>
    </source>
</evidence>
<comment type="caution">
    <text evidence="6">The sequence shown here is derived from an EMBL/GenBank/DDBJ whole genome shotgun (WGS) entry which is preliminary data.</text>
</comment>
<gene>
    <name evidence="6" type="ORF">POLS_LOCUS1552</name>
</gene>
<proteinExistence type="predicted"/>
<sequence>MPTDLSGDASEPFIGDMSFHTFNVILSGACAAFVCLVIVILMMMHATHLSNPYRQTKIMRICALLPLYAILSFLAIAFPNAYVYLIAWVDFFQAIALCAFFLLVCDYISPSQEERAIFFAKLQPKKGKGSSKPLNGLAWFQKKWYGVLQYPIVAFIDAVGSCIAEAADKYCLESNKAYFAHVWLNVIRIVSVSLATVSILTFYVALKTHIVQHKPLTKLLALKLIVGLVFLENIIFTILRSTSVLETTSKLNWADVHMGIETLIICLQLVPIACLFHYAYGIGPYRLSRSGPVDDHNYTTVAGSGPSVPKRYQGGPLGIWAWLSMCNPMEDVRDVRDTFVMIHQGRQGSQHMLLSESTSYP</sequence>
<dbReference type="SMART" id="SM01417">
    <property type="entry name" value="Solute_trans_a"/>
    <property type="match status" value="1"/>
</dbReference>
<evidence type="ECO:0000313" key="7">
    <source>
        <dbReference type="Proteomes" id="UP001153618"/>
    </source>
</evidence>
<reference evidence="6" key="1">
    <citation type="submission" date="2021-07" db="EMBL/GenBank/DDBJ databases">
        <authorList>
            <person name="Branca A.L. A."/>
        </authorList>
    </citation>
    <scope>NUCLEOTIDE SEQUENCE</scope>
</reference>
<dbReference type="OrthoDB" id="5348404at2759"/>
<keyword evidence="2 5" id="KW-0812">Transmembrane</keyword>
<accession>A0A9W4HEU9</accession>
<feature type="transmembrane region" description="Helical" evidence="5">
    <location>
        <begin position="58"/>
        <end position="78"/>
    </location>
</feature>
<feature type="transmembrane region" description="Helical" evidence="5">
    <location>
        <begin position="84"/>
        <end position="105"/>
    </location>
</feature>
<organism evidence="6 7">
    <name type="scientific">Penicillium olsonii</name>
    <dbReference type="NCBI Taxonomy" id="99116"/>
    <lineage>
        <taxon>Eukaryota</taxon>
        <taxon>Fungi</taxon>
        <taxon>Dikarya</taxon>
        <taxon>Ascomycota</taxon>
        <taxon>Pezizomycotina</taxon>
        <taxon>Eurotiomycetes</taxon>
        <taxon>Eurotiomycetidae</taxon>
        <taxon>Eurotiales</taxon>
        <taxon>Aspergillaceae</taxon>
        <taxon>Penicillium</taxon>
    </lineage>
</organism>